<reference evidence="3 4" key="1">
    <citation type="submission" date="2023-03" db="EMBL/GenBank/DDBJ databases">
        <title>Bacillus Genome Sequencing.</title>
        <authorList>
            <person name="Dunlap C."/>
        </authorList>
    </citation>
    <scope>NUCLEOTIDE SEQUENCE [LARGE SCALE GENOMIC DNA]</scope>
    <source>
        <strain evidence="3 4">NRS-52</strain>
    </source>
</reference>
<evidence type="ECO:0000256" key="1">
    <source>
        <dbReference type="SAM" id="Phobius"/>
    </source>
</evidence>
<sequence>MKKNIAWTRLPLWALALLLLLPLGFGAGIAHAEDKPTIAVKSEAGYNGMMKNGTWNPLKLTLTSNQDLSGDIVFQVIQDQFGNSPTSYVQHVELPKDTPKEVVIPIPGQQYYEANNAIRFYEGSVQKGKLISFSSGQGYVNGFVINSMNVAVLSDDPDAMNFLALIQSGNSKINVMHMKQPEIPVDPMLMDGIDVLVLDRFASDTLSPAQVTSIEQWVKTGGQLILGGGAAYPKTSAPFASISPVAYQGTFSVTALPELEKLGASKQGSGKGGAKLNLGGELTLSDAQLVPDAKLLYSAGGKPLFASRQIENGKVLYAAYDLAQEPIASWAGHSSVWSALLGSELQADNQKTSRGNFNPMMNLNYILNFFPSLNMPSFQVLAWLLVVYAILVAPLLYLILKRIDKREWSWWIIPLVALIASGTVYAIGASDKTKELAHTLNVVELDGKGQGKFKSATAFFSPGSGNYHLELPANSYVTVQREGSFSGGGDSRNLVETGPKETGVELLDMPQWSLAKLWVEQRKQNEDLGQLDVSLFINAKGDIDGKVVNSTTKSLENAGLVVGGKIYSLGSLEPGKSVSLVGVKQTSSYRGGSISMSLFPNNGGNKDPYVRERGMLDNYLQISDWSARDAYVMAFSKDKLFNYRSDGHDMESDQLNLWLQPVQISWVQNGQLNIPFGFVMPIVNQISSPNWYQEPNGMSHIEQGSVTFDYDVPDMKSMTGGTLKLQSTNPGKQTEYYIFNDLKQDWEQMKWDASKQWSAANPNEQYASQGHIRVKVTAKAATDLMLPELAVKGAVKP</sequence>
<dbReference type="RefSeq" id="WP_328280262.1">
    <property type="nucleotide sequence ID" value="NZ_JARTLD010000047.1"/>
</dbReference>
<dbReference type="EMBL" id="JARTLD010000047">
    <property type="protein sequence ID" value="MED5019352.1"/>
    <property type="molecule type" value="Genomic_DNA"/>
</dbReference>
<proteinExistence type="predicted"/>
<keyword evidence="1" id="KW-0812">Transmembrane</keyword>
<feature type="transmembrane region" description="Helical" evidence="1">
    <location>
        <begin position="408"/>
        <end position="428"/>
    </location>
</feature>
<feature type="transmembrane region" description="Helical" evidence="1">
    <location>
        <begin position="380"/>
        <end position="399"/>
    </location>
</feature>
<dbReference type="Gene3D" id="3.40.50.880">
    <property type="match status" value="1"/>
</dbReference>
<dbReference type="SUPFAM" id="SSF52317">
    <property type="entry name" value="Class I glutamine amidotransferase-like"/>
    <property type="match status" value="1"/>
</dbReference>
<evidence type="ECO:0000256" key="2">
    <source>
        <dbReference type="SAM" id="SignalP"/>
    </source>
</evidence>
<dbReference type="InterPro" id="IPR029062">
    <property type="entry name" value="Class_I_gatase-like"/>
</dbReference>
<feature type="chain" id="PRO_5046984510" evidence="2">
    <location>
        <begin position="33"/>
        <end position="797"/>
    </location>
</feature>
<evidence type="ECO:0000313" key="3">
    <source>
        <dbReference type="EMBL" id="MED5019352.1"/>
    </source>
</evidence>
<accession>A0ABU6PWT2</accession>
<gene>
    <name evidence="3" type="ORF">P9847_18785</name>
</gene>
<comment type="caution">
    <text evidence="3">The sequence shown here is derived from an EMBL/GenBank/DDBJ whole genome shotgun (WGS) entry which is preliminary data.</text>
</comment>
<feature type="signal peptide" evidence="2">
    <location>
        <begin position="1"/>
        <end position="32"/>
    </location>
</feature>
<keyword evidence="2" id="KW-0732">Signal</keyword>
<keyword evidence="1" id="KW-1133">Transmembrane helix</keyword>
<name>A0ABU6PWT2_9BACL</name>
<evidence type="ECO:0000313" key="4">
    <source>
        <dbReference type="Proteomes" id="UP001343257"/>
    </source>
</evidence>
<dbReference type="Proteomes" id="UP001343257">
    <property type="component" value="Unassembled WGS sequence"/>
</dbReference>
<organism evidence="3 4">
    <name type="scientific">Paenibacillus chibensis</name>
    <dbReference type="NCBI Taxonomy" id="59846"/>
    <lineage>
        <taxon>Bacteria</taxon>
        <taxon>Bacillati</taxon>
        <taxon>Bacillota</taxon>
        <taxon>Bacilli</taxon>
        <taxon>Bacillales</taxon>
        <taxon>Paenibacillaceae</taxon>
        <taxon>Paenibacillus</taxon>
    </lineage>
</organism>
<keyword evidence="4" id="KW-1185">Reference proteome</keyword>
<protein>
    <submittedName>
        <fullName evidence="3">Uncharacterized protein</fullName>
    </submittedName>
</protein>
<keyword evidence="1" id="KW-0472">Membrane</keyword>